<evidence type="ECO:0000259" key="2">
    <source>
        <dbReference type="PROSITE" id="PS50853"/>
    </source>
</evidence>
<dbReference type="InterPro" id="IPR053331">
    <property type="entry name" value="EGF-like_comC"/>
</dbReference>
<evidence type="ECO:0000313" key="3">
    <source>
        <dbReference type="EMBL" id="EFA79974.1"/>
    </source>
</evidence>
<feature type="domain" description="Fibronectin type-III" evidence="2">
    <location>
        <begin position="91"/>
        <end position="180"/>
    </location>
</feature>
<dbReference type="InterPro" id="IPR013783">
    <property type="entry name" value="Ig-like_fold"/>
</dbReference>
<feature type="domain" description="Fibronectin type-III" evidence="2">
    <location>
        <begin position="263"/>
        <end position="348"/>
    </location>
</feature>
<dbReference type="InterPro" id="IPR036116">
    <property type="entry name" value="FN3_sf"/>
</dbReference>
<dbReference type="Pfam" id="PF22933">
    <property type="entry name" value="ComC_SSD"/>
    <property type="match status" value="1"/>
</dbReference>
<dbReference type="PROSITE" id="PS00022">
    <property type="entry name" value="EGF_1"/>
    <property type="match status" value="1"/>
</dbReference>
<feature type="transmembrane region" description="Helical" evidence="1">
    <location>
        <begin position="997"/>
        <end position="1019"/>
    </location>
</feature>
<keyword evidence="4" id="KW-1185">Reference proteome</keyword>
<dbReference type="Pfam" id="PF23106">
    <property type="entry name" value="EGF_Teneurin"/>
    <property type="match status" value="1"/>
</dbReference>
<dbReference type="Gene3D" id="2.60.40.10">
    <property type="entry name" value="Immunoglobulins"/>
    <property type="match status" value="5"/>
</dbReference>
<dbReference type="PROSITE" id="PS50853">
    <property type="entry name" value="FN3"/>
    <property type="match status" value="3"/>
</dbReference>
<keyword evidence="1" id="KW-0812">Transmembrane</keyword>
<proteinExistence type="predicted"/>
<dbReference type="InterPro" id="IPR054484">
    <property type="entry name" value="ComC_SSD"/>
</dbReference>
<dbReference type="InterPro" id="IPR003961">
    <property type="entry name" value="FN3_dom"/>
</dbReference>
<keyword evidence="1" id="KW-1133">Transmembrane helix</keyword>
<evidence type="ECO:0000313" key="4">
    <source>
        <dbReference type="Proteomes" id="UP000001396"/>
    </source>
</evidence>
<feature type="domain" description="Fibronectin type-III" evidence="2">
    <location>
        <begin position="608"/>
        <end position="702"/>
    </location>
</feature>
<dbReference type="Gene3D" id="2.10.25.10">
    <property type="entry name" value="Laminin"/>
    <property type="match status" value="1"/>
</dbReference>
<dbReference type="RefSeq" id="XP_020432094.1">
    <property type="nucleotide sequence ID" value="XM_020577646.1"/>
</dbReference>
<dbReference type="AlphaFoldDB" id="D3BFR0"/>
<gene>
    <name evidence="3" type="ORF">PPL_06795</name>
</gene>
<dbReference type="EMBL" id="ADBJ01000031">
    <property type="protein sequence ID" value="EFA79974.1"/>
    <property type="molecule type" value="Genomic_DNA"/>
</dbReference>
<organism evidence="3 4">
    <name type="scientific">Heterostelium pallidum (strain ATCC 26659 / Pp 5 / PN500)</name>
    <name type="common">Cellular slime mold</name>
    <name type="synonym">Polysphondylium pallidum</name>
    <dbReference type="NCBI Taxonomy" id="670386"/>
    <lineage>
        <taxon>Eukaryota</taxon>
        <taxon>Amoebozoa</taxon>
        <taxon>Evosea</taxon>
        <taxon>Eumycetozoa</taxon>
        <taxon>Dictyostelia</taxon>
        <taxon>Acytosteliales</taxon>
        <taxon>Acytosteliaceae</taxon>
        <taxon>Heterostelium</taxon>
    </lineage>
</organism>
<dbReference type="Proteomes" id="UP000001396">
    <property type="component" value="Unassembled WGS sequence"/>
</dbReference>
<sequence length="1042" mass="113051">MNQSYIYLIFLICIIFLIHTVQVKYVVIPGTFVITYQVRVNGDYDTDCSFTDTCNVKGLQPSTQYTIDVCVPVGGQICDNYVATSATTYSEVTAPVVSAVMISTNGMALHWSTTGGVPTPVTNYSITANGSPVVSGLTTTSYTINTLQPATRYTIVVLAYNDDDVKSTTLLVNTQGTLDLTVRSKTTKSMVVDFNSGGGGVVGSTTYYTVSKSSIDVPGCINITTLTCSLVGLTPNTVYSIKVVSVNEDITLTNSSVVSTYAKVSDVSLNVQSKTSKSISVKYSSLNGVPNQIYYTVSSNGISYCTNTLSTNCTVTGLNPSTTYPITVNATSDGDFSAATWSLTTNPYFEGLEFTSNDSTTSRITTNFTSRGGGPGILYSVKVNNVLYPTCINITVTYCVVTKLNSSTAYVFDLSAIYEDVLLTNSSVFYTLNPVKVSEINVTNITYKTMSLSFGSIYSLAGQSKFNVTINGTDVPGCIGISTTTCDLTGLTPGTTYAVKVSVANDGTYDEMTKLVSTYAPVSPPVITVQELRYRTLSIRYYSNGGVPGQSLYTVLINGNTIPMCIETSTLECRYSPSSFGFNYSISVFVTNNGLNNTSTYNFTSHNPPTPVNIINIVPTKSVISIEWTESQEGFQNMSTYQALLSNGNGISFHVFCDNVTNILKCTFPNLVQNLTYTVRVSVLNTIFDPVNTTIKVNTLSDQNDNCKTGNTDCNGNGVCSNGNCNCKTGWIGQYCEIKTNPGDQNPPIIVPDPESPGVIIDDKGITYSFSIGQIQEIDSASSPIKTLNVSSFEWDLTMNTDINITNEINGQITEKSWQYSIKSTNRYFKSMNVTFYQFLAIPTITQNDYYEYQYAGQTYSIKLGSFKYTLNISEWDFQSRLNTLEISSIISAPIGGSCDPEFNISIVDSGDINLINIGDNNGNSVFGRLVNRVVLDSIPRSISHRAIENTNNQSVSIVSVIPFFESTLFIDPDFSTLISVDGKVSCSSNSDNKWKIIVGAVVGGVVAVALVTATVYFVHKKKKNATENARVQMKLKTLNKN</sequence>
<comment type="caution">
    <text evidence="3">The sequence shown here is derived from an EMBL/GenBank/DDBJ whole genome shotgun (WGS) entry which is preliminary data.</text>
</comment>
<dbReference type="PROSITE" id="PS01186">
    <property type="entry name" value="EGF_2"/>
    <property type="match status" value="1"/>
</dbReference>
<dbReference type="PANTHER" id="PTHR24032">
    <property type="entry name" value="EGF-LIKE DOMAIN-CONTAINING PROTEIN-RELATED-RELATED"/>
    <property type="match status" value="1"/>
</dbReference>
<name>D3BFR0_HETP5</name>
<dbReference type="GeneID" id="31362276"/>
<dbReference type="STRING" id="670386.D3BFR0"/>
<protein>
    <recommendedName>
        <fullName evidence="2">Fibronectin type-III domain-containing protein</fullName>
    </recommendedName>
</protein>
<keyword evidence="1" id="KW-0472">Membrane</keyword>
<dbReference type="InParanoid" id="D3BFR0"/>
<dbReference type="InterPro" id="IPR000742">
    <property type="entry name" value="EGF"/>
</dbReference>
<dbReference type="SMART" id="SM00060">
    <property type="entry name" value="FN3"/>
    <property type="match status" value="5"/>
</dbReference>
<accession>D3BFR0</accession>
<reference evidence="3 4" key="1">
    <citation type="journal article" date="2011" name="Genome Res.">
        <title>Phylogeny-wide analysis of social amoeba genomes highlights ancient origins for complex intercellular communication.</title>
        <authorList>
            <person name="Heidel A.J."/>
            <person name="Lawal H.M."/>
            <person name="Felder M."/>
            <person name="Schilde C."/>
            <person name="Helps N.R."/>
            <person name="Tunggal B."/>
            <person name="Rivero F."/>
            <person name="John U."/>
            <person name="Schleicher M."/>
            <person name="Eichinger L."/>
            <person name="Platzer M."/>
            <person name="Noegel A.A."/>
            <person name="Schaap P."/>
            <person name="Gloeckner G."/>
        </authorList>
    </citation>
    <scope>NUCLEOTIDE SEQUENCE [LARGE SCALE GENOMIC DNA]</scope>
    <source>
        <strain evidence="4">ATCC 26659 / Pp 5 / PN500</strain>
    </source>
</reference>
<dbReference type="SUPFAM" id="SSF49265">
    <property type="entry name" value="Fibronectin type III"/>
    <property type="match status" value="3"/>
</dbReference>
<dbReference type="CDD" id="cd00063">
    <property type="entry name" value="FN3"/>
    <property type="match status" value="1"/>
</dbReference>
<evidence type="ECO:0000256" key="1">
    <source>
        <dbReference type="SAM" id="Phobius"/>
    </source>
</evidence>
<dbReference type="Pfam" id="PF00041">
    <property type="entry name" value="fn3"/>
    <property type="match status" value="2"/>
</dbReference>